<dbReference type="PANTHER" id="PTHR12673:SF159">
    <property type="entry name" value="LD03170P"/>
    <property type="match status" value="1"/>
</dbReference>
<dbReference type="InterPro" id="IPR003096">
    <property type="entry name" value="SM22_calponin"/>
</dbReference>
<dbReference type="Proteomes" id="UP000241769">
    <property type="component" value="Unassembled WGS sequence"/>
</dbReference>
<protein>
    <submittedName>
        <fullName evidence="5">Uncharacterized protein</fullName>
    </submittedName>
</protein>
<reference evidence="5 6" key="1">
    <citation type="journal article" date="2018" name="Genome Biol. Evol.">
        <title>Multiple Roots of Fruiting Body Formation in Amoebozoa.</title>
        <authorList>
            <person name="Hillmann F."/>
            <person name="Forbes G."/>
            <person name="Novohradska S."/>
            <person name="Ferling I."/>
            <person name="Riege K."/>
            <person name="Groth M."/>
            <person name="Westermann M."/>
            <person name="Marz M."/>
            <person name="Spaller T."/>
            <person name="Winckler T."/>
            <person name="Schaap P."/>
            <person name="Glockner G."/>
        </authorList>
    </citation>
    <scope>NUCLEOTIDE SEQUENCE [LARGE SCALE GENOMIC DNA]</scope>
    <source>
        <strain evidence="5 6">Jena</strain>
    </source>
</reference>
<dbReference type="GO" id="GO:0005085">
    <property type="term" value="F:guanyl-nucleotide exchange factor activity"/>
    <property type="evidence" value="ECO:0007669"/>
    <property type="project" value="InterPro"/>
</dbReference>
<evidence type="ECO:0000259" key="4">
    <source>
        <dbReference type="PROSITE" id="PS50021"/>
    </source>
</evidence>
<dbReference type="InterPro" id="IPR011993">
    <property type="entry name" value="PH-like_dom_sf"/>
</dbReference>
<dbReference type="PANTHER" id="PTHR12673">
    <property type="entry name" value="FACIOGENITAL DYSPLASIA PROTEIN"/>
    <property type="match status" value="1"/>
</dbReference>
<feature type="domain" description="DH" evidence="3">
    <location>
        <begin position="668"/>
        <end position="849"/>
    </location>
</feature>
<keyword evidence="6" id="KW-1185">Reference proteome</keyword>
<dbReference type="SUPFAM" id="SSF48065">
    <property type="entry name" value="DBL homology domain (DH-domain)"/>
    <property type="match status" value="1"/>
</dbReference>
<name>A0A2P6N0I0_9EUKA</name>
<dbReference type="FunCoup" id="A0A2P6N0I0">
    <property type="interactions" value="72"/>
</dbReference>
<dbReference type="InterPro" id="IPR001715">
    <property type="entry name" value="CH_dom"/>
</dbReference>
<evidence type="ECO:0000259" key="3">
    <source>
        <dbReference type="PROSITE" id="PS50010"/>
    </source>
</evidence>
<dbReference type="Pfam" id="PF00307">
    <property type="entry name" value="CH"/>
    <property type="match status" value="3"/>
</dbReference>
<dbReference type="InterPro" id="IPR001331">
    <property type="entry name" value="GDS_CDC24_CS"/>
</dbReference>
<dbReference type="AlphaFoldDB" id="A0A2P6N0I0"/>
<dbReference type="PROSITE" id="PS50003">
    <property type="entry name" value="PH_DOMAIN"/>
    <property type="match status" value="1"/>
</dbReference>
<comment type="caution">
    <text evidence="5">The sequence shown here is derived from an EMBL/GenBank/DDBJ whole genome shotgun (WGS) entry which is preliminary data.</text>
</comment>
<feature type="region of interest" description="Disordered" evidence="1">
    <location>
        <begin position="498"/>
        <end position="580"/>
    </location>
</feature>
<dbReference type="GO" id="GO:0035556">
    <property type="term" value="P:intracellular signal transduction"/>
    <property type="evidence" value="ECO:0007669"/>
    <property type="project" value="InterPro"/>
</dbReference>
<evidence type="ECO:0000313" key="5">
    <source>
        <dbReference type="EMBL" id="PRP77461.1"/>
    </source>
</evidence>
<sequence length="1030" mass="118120">MANLEVKAREFLNRLTSGPKKDQSLQEYLKDGQVLCQLFNKIIPGAHIKRINASNLPFKQIENISTYLSACTNVAKIPQAAQFDTTDLYENKGMLKVIQHLDYVSRHEKDLASVRVDTQKVDTKTAAPAPKYLFRVQTKNDMGVVAPPSPNPNQLASSLQSDIETKEEMKYNPELERMAKDWIGRVLREDLSSGPISSHLKSGVLLCRLVNAVKPKSVAKIHTSSIAYQQMENIRSYLKACEGIGLSSLSIFDVPDLYEDKNSNLVIANIHALANLVKVKVPEFKGPYMEDEDISKTKSLFSTAILGGELDFLAEGFQGEEPANKTEADLVKWVNGHLEKSKDEKATKIKNITSNLRSGIKIIQLLKVVTQSDHMGAYVSEPVTLWDCMSNARFSLKFLSYQTLEEFTGCTARDIVSGNAKAIISLLEYIRDKFDNDYLFQKLVNQGEEEEVDPEIERKKAAEEAALAVKQQQRLIREEEERLYKLRQERKRLEEIEKEKKRAADAKRKQEEEERVAQEARQKTLARERKLAEEKRQEEAKRAKEEKNREEERKRMEKQKEEDRKMEEAEQKLKKEIAEREERAARAKREEEERIENEKKVAAKMKEEEERMEEKKKQLEQQSIDLQKQKDLKAAVIAEYSPKTPRAKPRTDTAATETARIQNAQYIVRKRIFNELMTTEQNYVKNLTRLREFIKVVRASDMAHSNQDALSQIFSNVGELVDPHGQFLKAIETLMSNWVDNASVVGPTVLEHSKKFMPLYGTYIPAFNNSFAGLHYLRRKSSSFRKLLEDFESMGGLDSFLILPVQRIPRYILLLRDMLKYTHEGHPDNKLLKQASEYLDTNLREVNSHIDNTILDNSTKILEVESQIDGDFDTLLAPKRKFIREGRLQPKSVDKKSKGSHPTLALFPSAKKGDLVPYFALFTDIIVYCETKKEATNSKFSGRGSMRTHDDDKMFEYKGQFPIDLVDKVELCKKKENTLFVTLNPECGFDSFELTAETPQETRVWLNDLLVVLLTINKENLLAKKSSLRG</sequence>
<dbReference type="Gene3D" id="1.10.418.10">
    <property type="entry name" value="Calponin-like domain"/>
    <property type="match status" value="3"/>
</dbReference>
<accession>A0A2P6N0I0</accession>
<feature type="domain" description="Calponin-homology (CH)" evidence="4">
    <location>
        <begin position="173"/>
        <end position="278"/>
    </location>
</feature>
<dbReference type="InterPro" id="IPR035899">
    <property type="entry name" value="DBL_dom_sf"/>
</dbReference>
<dbReference type="CDD" id="cd22249">
    <property type="entry name" value="UDM1_RNF168_RNF169-like"/>
    <property type="match status" value="1"/>
</dbReference>
<dbReference type="SMART" id="SM00033">
    <property type="entry name" value="CH"/>
    <property type="match status" value="3"/>
</dbReference>
<dbReference type="SUPFAM" id="SSF50729">
    <property type="entry name" value="PH domain-like"/>
    <property type="match status" value="1"/>
</dbReference>
<dbReference type="InterPro" id="IPR000219">
    <property type="entry name" value="DH_dom"/>
</dbReference>
<dbReference type="InterPro" id="IPR001849">
    <property type="entry name" value="PH_domain"/>
</dbReference>
<organism evidence="5 6">
    <name type="scientific">Planoprotostelium fungivorum</name>
    <dbReference type="NCBI Taxonomy" id="1890364"/>
    <lineage>
        <taxon>Eukaryota</taxon>
        <taxon>Amoebozoa</taxon>
        <taxon>Evosea</taxon>
        <taxon>Variosea</taxon>
        <taxon>Cavosteliida</taxon>
        <taxon>Cavosteliaceae</taxon>
        <taxon>Planoprotostelium</taxon>
    </lineage>
</organism>
<dbReference type="EMBL" id="MDYQ01000263">
    <property type="protein sequence ID" value="PRP77461.1"/>
    <property type="molecule type" value="Genomic_DNA"/>
</dbReference>
<dbReference type="InterPro" id="IPR051092">
    <property type="entry name" value="FYVE_RhoGEF_PH"/>
</dbReference>
<feature type="domain" description="PH" evidence="2">
    <location>
        <begin position="881"/>
        <end position="1014"/>
    </location>
</feature>
<feature type="domain" description="Calponin-homology (CH)" evidence="4">
    <location>
        <begin position="324"/>
        <end position="435"/>
    </location>
</feature>
<dbReference type="PROSITE" id="PS50021">
    <property type="entry name" value="CH"/>
    <property type="match status" value="3"/>
</dbReference>
<evidence type="ECO:0000313" key="6">
    <source>
        <dbReference type="Proteomes" id="UP000241769"/>
    </source>
</evidence>
<feature type="domain" description="Calponin-homology (CH)" evidence="4">
    <location>
        <begin position="2"/>
        <end position="108"/>
    </location>
</feature>
<dbReference type="GO" id="GO:0005737">
    <property type="term" value="C:cytoplasm"/>
    <property type="evidence" value="ECO:0007669"/>
    <property type="project" value="TreeGrafter"/>
</dbReference>
<dbReference type="STRING" id="1890364.A0A2P6N0I0"/>
<evidence type="ECO:0000259" key="2">
    <source>
        <dbReference type="PROSITE" id="PS50003"/>
    </source>
</evidence>
<dbReference type="OrthoDB" id="18921at2759"/>
<dbReference type="CDD" id="cd00160">
    <property type="entry name" value="RhoGEF"/>
    <property type="match status" value="1"/>
</dbReference>
<dbReference type="Pfam" id="PF00621">
    <property type="entry name" value="RhoGEF"/>
    <property type="match status" value="1"/>
</dbReference>
<dbReference type="PROSITE" id="PS50010">
    <property type="entry name" value="DH_2"/>
    <property type="match status" value="1"/>
</dbReference>
<dbReference type="InParanoid" id="A0A2P6N0I0"/>
<proteinExistence type="predicted"/>
<dbReference type="PROSITE" id="PS00741">
    <property type="entry name" value="DH_1"/>
    <property type="match status" value="1"/>
</dbReference>
<dbReference type="Gene3D" id="1.20.900.10">
    <property type="entry name" value="Dbl homology (DH) domain"/>
    <property type="match status" value="1"/>
</dbReference>
<dbReference type="SMART" id="SM00325">
    <property type="entry name" value="RhoGEF"/>
    <property type="match status" value="1"/>
</dbReference>
<dbReference type="PRINTS" id="PR00888">
    <property type="entry name" value="SM22CALPONIN"/>
</dbReference>
<gene>
    <name evidence="5" type="ORF">PROFUN_14316</name>
</gene>
<dbReference type="InterPro" id="IPR036872">
    <property type="entry name" value="CH_dom_sf"/>
</dbReference>
<dbReference type="Gene3D" id="2.30.29.30">
    <property type="entry name" value="Pleckstrin-homology domain (PH domain)/Phosphotyrosine-binding domain (PTB)"/>
    <property type="match status" value="1"/>
</dbReference>
<evidence type="ECO:0000256" key="1">
    <source>
        <dbReference type="SAM" id="MobiDB-lite"/>
    </source>
</evidence>
<dbReference type="SUPFAM" id="SSF47576">
    <property type="entry name" value="Calponin-homology domain, CH-domain"/>
    <property type="match status" value="2"/>
</dbReference>